<evidence type="ECO:0000256" key="2">
    <source>
        <dbReference type="SAM" id="Phobius"/>
    </source>
</evidence>
<comment type="caution">
    <text evidence="3">The sequence shown here is derived from an EMBL/GenBank/DDBJ whole genome shotgun (WGS) entry which is preliminary data.</text>
</comment>
<sequence length="184" mass="20145">MNRAVPILLAIIVVILLTGGGYLIFQNQKLTKQFVKQEPGPSSIPSAQTSPSPSIVSSPSQSTKHTLKDIQENIKAAINSKNYQALAGYMKTPKVNFIIMSSSCCDPQAPDEAASQLDYIKNGVPFDFNQNSTLVNSLKAKNERLKDAYIGLSQTNEQLIGFTLDSSNQITQIEVSVSYKLYNQ</sequence>
<evidence type="ECO:0000313" key="4">
    <source>
        <dbReference type="Proteomes" id="UP000179227"/>
    </source>
</evidence>
<accession>A0A1F5HYN3</accession>
<feature type="region of interest" description="Disordered" evidence="1">
    <location>
        <begin position="36"/>
        <end position="63"/>
    </location>
</feature>
<organism evidence="3 4">
    <name type="scientific">Candidatus Curtissbacteria bacterium RIFCSPLOWO2_01_FULL_42_26</name>
    <dbReference type="NCBI Taxonomy" id="1797729"/>
    <lineage>
        <taxon>Bacteria</taxon>
        <taxon>Candidatus Curtissiibacteriota</taxon>
    </lineage>
</organism>
<proteinExistence type="predicted"/>
<feature type="transmembrane region" description="Helical" evidence="2">
    <location>
        <begin position="6"/>
        <end position="25"/>
    </location>
</feature>
<dbReference type="STRING" id="1797729.A3A60_04190"/>
<feature type="compositionally biased region" description="Low complexity" evidence="1">
    <location>
        <begin position="50"/>
        <end position="62"/>
    </location>
</feature>
<keyword evidence="2" id="KW-1133">Transmembrane helix</keyword>
<keyword evidence="2" id="KW-0812">Transmembrane</keyword>
<gene>
    <name evidence="3" type="ORF">A3A60_04190</name>
</gene>
<evidence type="ECO:0000256" key="1">
    <source>
        <dbReference type="SAM" id="MobiDB-lite"/>
    </source>
</evidence>
<dbReference type="EMBL" id="MFBS01000020">
    <property type="protein sequence ID" value="OGE09297.1"/>
    <property type="molecule type" value="Genomic_DNA"/>
</dbReference>
<evidence type="ECO:0000313" key="3">
    <source>
        <dbReference type="EMBL" id="OGE09297.1"/>
    </source>
</evidence>
<name>A0A1F5HYN3_9BACT</name>
<dbReference type="Proteomes" id="UP000179227">
    <property type="component" value="Unassembled WGS sequence"/>
</dbReference>
<protein>
    <submittedName>
        <fullName evidence="3">Uncharacterized protein</fullName>
    </submittedName>
</protein>
<keyword evidence="2" id="KW-0472">Membrane</keyword>
<reference evidence="3 4" key="1">
    <citation type="journal article" date="2016" name="Nat. Commun.">
        <title>Thousands of microbial genomes shed light on interconnected biogeochemical processes in an aquifer system.</title>
        <authorList>
            <person name="Anantharaman K."/>
            <person name="Brown C.T."/>
            <person name="Hug L.A."/>
            <person name="Sharon I."/>
            <person name="Castelle C.J."/>
            <person name="Probst A.J."/>
            <person name="Thomas B.C."/>
            <person name="Singh A."/>
            <person name="Wilkins M.J."/>
            <person name="Karaoz U."/>
            <person name="Brodie E.L."/>
            <person name="Williams K.H."/>
            <person name="Hubbard S.S."/>
            <person name="Banfield J.F."/>
        </authorList>
    </citation>
    <scope>NUCLEOTIDE SEQUENCE [LARGE SCALE GENOMIC DNA]</scope>
</reference>
<dbReference type="AlphaFoldDB" id="A0A1F5HYN3"/>